<dbReference type="KEGG" id="noy:EXE57_06665"/>
<evidence type="ECO:0000313" key="1">
    <source>
        <dbReference type="EMBL" id="QBR91995.1"/>
    </source>
</evidence>
<dbReference type="GO" id="GO:0008237">
    <property type="term" value="F:metallopeptidase activity"/>
    <property type="evidence" value="ECO:0007669"/>
    <property type="project" value="InterPro"/>
</dbReference>
<dbReference type="AlphaFoldDB" id="A0A4P7GJ55"/>
<dbReference type="InterPro" id="IPR036392">
    <property type="entry name" value="PLAT/LH2_dom_sf"/>
</dbReference>
<dbReference type="SUPFAM" id="SSF49723">
    <property type="entry name" value="Lipase/lipooxygenase domain (PLAT/LH2 domain)"/>
    <property type="match status" value="3"/>
</dbReference>
<keyword evidence="2" id="KW-1185">Reference proteome</keyword>
<dbReference type="Gene3D" id="3.40.390.10">
    <property type="entry name" value="Collagenase (Catalytic Domain)"/>
    <property type="match status" value="1"/>
</dbReference>
<accession>A0A4P7GJ55</accession>
<name>A0A4P7GJ55_9ACTN</name>
<dbReference type="Gene3D" id="2.60.60.20">
    <property type="entry name" value="PLAT/LH2 domain"/>
    <property type="match status" value="3"/>
</dbReference>
<dbReference type="PANTHER" id="PTHR31718">
    <property type="entry name" value="PLAT DOMAIN-CONTAINING PROTEIN"/>
    <property type="match status" value="1"/>
</dbReference>
<reference evidence="1 2" key="1">
    <citation type="submission" date="2019-03" db="EMBL/GenBank/DDBJ databases">
        <title>Three New Species of Nocardioides, Nocardioides euryhalodurans sp. nov., Nocardioides seonyuensis sp. nov. and Nocardioides eburneoflavus sp. nov., Iolated from Soil.</title>
        <authorList>
            <person name="Roh S.G."/>
            <person name="Lee C."/>
            <person name="Kim M.-K."/>
            <person name="Kim S.B."/>
        </authorList>
    </citation>
    <scope>NUCLEOTIDE SEQUENCE [LARGE SCALE GENOMIC DNA]</scope>
    <source>
        <strain evidence="1 2">MMS17-SY117</strain>
    </source>
</reference>
<dbReference type="PANTHER" id="PTHR31718:SF60">
    <property type="entry name" value="LIPOXYGENASE HOMOLOGY DOMAIN-CONTAINING PROTEIN 1"/>
    <property type="match status" value="1"/>
</dbReference>
<evidence type="ECO:0000313" key="2">
    <source>
        <dbReference type="Proteomes" id="UP000294894"/>
    </source>
</evidence>
<dbReference type="Proteomes" id="UP000294894">
    <property type="component" value="Chromosome"/>
</dbReference>
<proteinExistence type="predicted"/>
<dbReference type="SUPFAM" id="SSF55486">
    <property type="entry name" value="Metalloproteases ('zincins'), catalytic domain"/>
    <property type="match status" value="1"/>
</dbReference>
<gene>
    <name evidence="1" type="ORF">EXE57_06665</name>
</gene>
<protein>
    <submittedName>
        <fullName evidence="1">Uncharacterized protein</fullName>
    </submittedName>
</protein>
<dbReference type="EMBL" id="CP038267">
    <property type="protein sequence ID" value="QBR91995.1"/>
    <property type="molecule type" value="Genomic_DNA"/>
</dbReference>
<sequence>MATIDSLVVEVRTDADPAAGTDDQVFFDIGTRQWRLDRVGHRDFRPGATDTFDLELNSALDTADIRRIGLSKLGWNGWRPTRITVTVNGEVLYRGAIGIWLDQGSDSHQTAGVMWQAADFPRRFPDRAVTVRDIVVATRTAAGGAAGTDDRVFFTVGTREWQLDDRTRDDREPGDLETYVIRDIENLRMDGIREMGLRKTGRDGWRPEEIRVWVNDVHQVAGPLYEGTVSHWLDGGPGAQLRHGLTWTAPDYPQPVPISDEPDAPVTALRLEVRTGTRRNASTNDQVYLDVGTREWLLDNPAKNDFESGSTDVFELEPHAGMQRSDIRRLTLRKTGTNGWQPRAVKLFVNADTTPVFDGDADLFLDSGDDASQKYGLRWTARGFDLEVPVACHLVVGTVDDTIRPGSSATASSALFDNFNTAAYRTRRGSANAIWTQARVRFRVVSFEEVAVADADAQMMPDSTDGFVTMRAVAEDNNVADVVNAYFVRATGTGSNWQVGGDDPAVWVQDTRGGLTVNTGANFERVAVSLAHELGHFLGLPHSCDNAVNDPCTTAEQVDLMMGDGTNQTSVQLSTAEITTAYAGARALAE</sequence>
<dbReference type="InterPro" id="IPR024079">
    <property type="entry name" value="MetalloPept_cat_dom_sf"/>
</dbReference>
<organism evidence="1 2">
    <name type="scientific">Nocardioides euryhalodurans</name>
    <dbReference type="NCBI Taxonomy" id="2518370"/>
    <lineage>
        <taxon>Bacteria</taxon>
        <taxon>Bacillati</taxon>
        <taxon>Actinomycetota</taxon>
        <taxon>Actinomycetes</taxon>
        <taxon>Propionibacteriales</taxon>
        <taxon>Nocardioidaceae</taxon>
        <taxon>Nocardioides</taxon>
    </lineage>
</organism>
<dbReference type="OrthoDB" id="4201688at2"/>
<dbReference type="RefSeq" id="WP_135075386.1">
    <property type="nucleotide sequence ID" value="NZ_CP038267.1"/>
</dbReference>